<dbReference type="Proteomes" id="UP001390339">
    <property type="component" value="Unassembled WGS sequence"/>
</dbReference>
<keyword evidence="3" id="KW-1185">Reference proteome</keyword>
<name>A0ABR2JC54_9PEZI</name>
<evidence type="ECO:0000259" key="1">
    <source>
        <dbReference type="Pfam" id="PF26082"/>
    </source>
</evidence>
<dbReference type="Pfam" id="PF26082">
    <property type="entry name" value="zf-C2H2_AcuF"/>
    <property type="match status" value="1"/>
</dbReference>
<protein>
    <submittedName>
        <fullName evidence="2">Tetratricopeptide-like helical</fullName>
    </submittedName>
</protein>
<organism evidence="2 3">
    <name type="scientific">Apiospora arundinis</name>
    <dbReference type="NCBI Taxonomy" id="335852"/>
    <lineage>
        <taxon>Eukaryota</taxon>
        <taxon>Fungi</taxon>
        <taxon>Dikarya</taxon>
        <taxon>Ascomycota</taxon>
        <taxon>Pezizomycotina</taxon>
        <taxon>Sordariomycetes</taxon>
        <taxon>Xylariomycetidae</taxon>
        <taxon>Amphisphaeriales</taxon>
        <taxon>Apiosporaceae</taxon>
        <taxon>Apiospora</taxon>
    </lineage>
</organism>
<feature type="domain" description="Oxidoreductase acuF-like C2H2 type zinc-finger" evidence="1">
    <location>
        <begin position="382"/>
        <end position="408"/>
    </location>
</feature>
<sequence>MSLDSTNASDHDRSDQVNSEVISDLYTKTMENFNQVLLELDSDPHLSNLPVLEIAFEECTRLKVWGLQNRVTLPENTPGSMAAHLKDQPELEQLVFEVLHDASSTLSRIIQDVEEGGAVSISETVKDDSDSDSSSSSDDISSPSLIRYLKRVFKNVVELYRLQDLFRSPRMKGKYIHSSLTQSDLPYYQQDYQHVRQKLDDWNRTSAPVSADQEGTQNAKPFLCPTEPDETPGLSPDSLFQRQQIEERSEELMDKLCRRFAIANSKRRKQLRYWQSHPYQVTQQDSTDGAEQKKLANRVNVMCITKGSTSEHGAPNSEKLPTTIHSFSTAPRSAIMITERSQHRDHVARTTYQPSVVGTHMRTTIRVPDIPKITGDPEATKCPYCQVPLNSEILSSRESWKRHVFRDLRPYYIKLLDHVAGHLEEISLFALPRVTLFGDDDDDKSKSNEAHGELSNRSCDHETTSWIPFGPSQIRPKSLLRNIFFQAKKADRVANSLEQWYDALGEDLNLGLDRCINDIRRSAHALRNIGDCVHFQGASEVAF</sequence>
<evidence type="ECO:0000313" key="2">
    <source>
        <dbReference type="EMBL" id="KAK8875163.1"/>
    </source>
</evidence>
<comment type="caution">
    <text evidence="2">The sequence shown here is derived from an EMBL/GenBank/DDBJ whole genome shotgun (WGS) entry which is preliminary data.</text>
</comment>
<reference evidence="2 3" key="1">
    <citation type="journal article" date="2024" name="IMA Fungus">
        <title>Apiospora arundinis, a panoply of carbohydrate-active enzymes and secondary metabolites.</title>
        <authorList>
            <person name="Sorensen T."/>
            <person name="Petersen C."/>
            <person name="Muurmann A.T."/>
            <person name="Christiansen J.V."/>
            <person name="Brundto M.L."/>
            <person name="Overgaard C.K."/>
            <person name="Boysen A.T."/>
            <person name="Wollenberg R.D."/>
            <person name="Larsen T.O."/>
            <person name="Sorensen J.L."/>
            <person name="Nielsen K.L."/>
            <person name="Sondergaard T.E."/>
        </authorList>
    </citation>
    <scope>NUCLEOTIDE SEQUENCE [LARGE SCALE GENOMIC DNA]</scope>
    <source>
        <strain evidence="2 3">AAU 773</strain>
    </source>
</reference>
<dbReference type="PANTHER" id="PTHR35391">
    <property type="entry name" value="C2H2-TYPE DOMAIN-CONTAINING PROTEIN-RELATED"/>
    <property type="match status" value="1"/>
</dbReference>
<dbReference type="PANTHER" id="PTHR35391:SF5">
    <property type="entry name" value="DUF6590 DOMAIN-CONTAINING PROTEIN"/>
    <property type="match status" value="1"/>
</dbReference>
<proteinExistence type="predicted"/>
<evidence type="ECO:0000313" key="3">
    <source>
        <dbReference type="Proteomes" id="UP001390339"/>
    </source>
</evidence>
<dbReference type="InterPro" id="IPR058925">
    <property type="entry name" value="zf-C2H2_AcuF"/>
</dbReference>
<dbReference type="EMBL" id="JAPCWZ010000003">
    <property type="protein sequence ID" value="KAK8875163.1"/>
    <property type="molecule type" value="Genomic_DNA"/>
</dbReference>
<gene>
    <name evidence="2" type="ORF">PGQ11_005677</name>
</gene>
<accession>A0ABR2JC54</accession>